<accession>A0AAJ0B7B0</accession>
<organism evidence="1 2">
    <name type="scientific">Echria macrotheca</name>
    <dbReference type="NCBI Taxonomy" id="438768"/>
    <lineage>
        <taxon>Eukaryota</taxon>
        <taxon>Fungi</taxon>
        <taxon>Dikarya</taxon>
        <taxon>Ascomycota</taxon>
        <taxon>Pezizomycotina</taxon>
        <taxon>Sordariomycetes</taxon>
        <taxon>Sordariomycetidae</taxon>
        <taxon>Sordariales</taxon>
        <taxon>Schizotheciaceae</taxon>
        <taxon>Echria</taxon>
    </lineage>
</organism>
<sequence length="131" mass="14362">MPQSMLPPPVPEAPLAFILTSSRRATTNHAVGYWEFENGIVSTGDAQLHVGYYTQIKCVQGMMAGEEATINLTVLFFHNDYNPAPNITMAGTHNLHNGEQTGSVSAASPEYIEYIGRVFYRNGSTGLLRIE</sequence>
<evidence type="ECO:0000313" key="1">
    <source>
        <dbReference type="EMBL" id="KAK1753023.1"/>
    </source>
</evidence>
<protein>
    <submittedName>
        <fullName evidence="1">Uncharacterized protein</fullName>
    </submittedName>
</protein>
<gene>
    <name evidence="1" type="ORF">QBC47DRAFT_404385</name>
</gene>
<keyword evidence="2" id="KW-1185">Reference proteome</keyword>
<comment type="caution">
    <text evidence="1">The sequence shown here is derived from an EMBL/GenBank/DDBJ whole genome shotgun (WGS) entry which is preliminary data.</text>
</comment>
<dbReference type="AlphaFoldDB" id="A0AAJ0B7B0"/>
<dbReference type="Proteomes" id="UP001239445">
    <property type="component" value="Unassembled WGS sequence"/>
</dbReference>
<dbReference type="EMBL" id="MU839838">
    <property type="protein sequence ID" value="KAK1753023.1"/>
    <property type="molecule type" value="Genomic_DNA"/>
</dbReference>
<reference evidence="1" key="1">
    <citation type="submission" date="2023-06" db="EMBL/GenBank/DDBJ databases">
        <title>Genome-scale phylogeny and comparative genomics of the fungal order Sordariales.</title>
        <authorList>
            <consortium name="Lawrence Berkeley National Laboratory"/>
            <person name="Hensen N."/>
            <person name="Bonometti L."/>
            <person name="Westerberg I."/>
            <person name="Brannstrom I.O."/>
            <person name="Guillou S."/>
            <person name="Cros-Aarteil S."/>
            <person name="Calhoun S."/>
            <person name="Haridas S."/>
            <person name="Kuo A."/>
            <person name="Mondo S."/>
            <person name="Pangilinan J."/>
            <person name="Riley R."/>
            <person name="Labutti K."/>
            <person name="Andreopoulos B."/>
            <person name="Lipzen A."/>
            <person name="Chen C."/>
            <person name="Yanf M."/>
            <person name="Daum C."/>
            <person name="Ng V."/>
            <person name="Clum A."/>
            <person name="Steindorff A."/>
            <person name="Ohm R."/>
            <person name="Martin F."/>
            <person name="Silar P."/>
            <person name="Natvig D."/>
            <person name="Lalanne C."/>
            <person name="Gautier V."/>
            <person name="Ament-Velasquez S.L."/>
            <person name="Kruys A."/>
            <person name="Hutchinson M.I."/>
            <person name="Powell A.J."/>
            <person name="Barry K."/>
            <person name="Miller A.N."/>
            <person name="Grigoriev I.V."/>
            <person name="Debuchy R."/>
            <person name="Gladieux P."/>
            <person name="Thoren M.H."/>
            <person name="Johannesson H."/>
        </authorList>
    </citation>
    <scope>NUCLEOTIDE SEQUENCE</scope>
    <source>
        <strain evidence="1">PSN4</strain>
    </source>
</reference>
<name>A0AAJ0B7B0_9PEZI</name>
<proteinExistence type="predicted"/>
<evidence type="ECO:0000313" key="2">
    <source>
        <dbReference type="Proteomes" id="UP001239445"/>
    </source>
</evidence>